<dbReference type="AlphaFoldDB" id="A0A365GYA5"/>
<evidence type="ECO:0000256" key="3">
    <source>
        <dbReference type="ARBA" id="ARBA00022692"/>
    </source>
</evidence>
<sequence length="252" mass="26705">MSVIGRLHRPGATPVHRLPPQCKIVATVAFVLAVVATPRERLWAFGAYALMLAAVAAAARVPAGFVARRMTVEVPFVAFALLIPFVAHGPRVEVLGVALSESGLWAAANILAKASLGAAAMILLAATTEPRVLLLGVERLRVPPLLTQIAGFMLRYLDVVVGELRRMRVARAARAFEPRDLRDARVLGRAAGALFLRSYERGERVHLAMLSRGYEGRMPAADEAPATAGQWTAAALLPAAAALVAAGAWLVG</sequence>
<dbReference type="NCBIfam" id="TIGR02454">
    <property type="entry name" value="ECF_T_CbiQ"/>
    <property type="match status" value="1"/>
</dbReference>
<evidence type="ECO:0000256" key="5">
    <source>
        <dbReference type="ARBA" id="ARBA00023136"/>
    </source>
</evidence>
<evidence type="ECO:0000256" key="1">
    <source>
        <dbReference type="ARBA" id="ARBA00004651"/>
    </source>
</evidence>
<evidence type="ECO:0000256" key="2">
    <source>
        <dbReference type="ARBA" id="ARBA00022475"/>
    </source>
</evidence>
<dbReference type="Proteomes" id="UP000251891">
    <property type="component" value="Unassembled WGS sequence"/>
</dbReference>
<evidence type="ECO:0000313" key="8">
    <source>
        <dbReference type="Proteomes" id="UP000251891"/>
    </source>
</evidence>
<keyword evidence="2" id="KW-1003">Cell membrane</keyword>
<dbReference type="InterPro" id="IPR003339">
    <property type="entry name" value="ABC/ECF_trnsptr_transmembrane"/>
</dbReference>
<evidence type="ECO:0000313" key="7">
    <source>
        <dbReference type="EMBL" id="RAY11807.1"/>
    </source>
</evidence>
<comment type="caution">
    <text evidence="7">The sequence shown here is derived from an EMBL/GenBank/DDBJ whole genome shotgun (WGS) entry which is preliminary data.</text>
</comment>
<dbReference type="InterPro" id="IPR012809">
    <property type="entry name" value="ECF_CbiQ"/>
</dbReference>
<evidence type="ECO:0000256" key="6">
    <source>
        <dbReference type="SAM" id="Phobius"/>
    </source>
</evidence>
<keyword evidence="5 6" id="KW-0472">Membrane</keyword>
<keyword evidence="3 6" id="KW-0812">Transmembrane</keyword>
<comment type="subcellular location">
    <subcellularLocation>
        <location evidence="1">Cell membrane</location>
        <topology evidence="1">Multi-pass membrane protein</topology>
    </subcellularLocation>
</comment>
<dbReference type="Pfam" id="PF02361">
    <property type="entry name" value="CbiQ"/>
    <property type="match status" value="1"/>
</dbReference>
<organism evidence="7 8">
    <name type="scientific">Actinomadura craniellae</name>
    <dbReference type="NCBI Taxonomy" id="2231787"/>
    <lineage>
        <taxon>Bacteria</taxon>
        <taxon>Bacillati</taxon>
        <taxon>Actinomycetota</taxon>
        <taxon>Actinomycetes</taxon>
        <taxon>Streptosporangiales</taxon>
        <taxon>Thermomonosporaceae</taxon>
        <taxon>Actinomadura</taxon>
    </lineage>
</organism>
<dbReference type="OrthoDB" id="4533at2"/>
<protein>
    <submittedName>
        <fullName evidence="7">Cobalt ECF transporter T component CbiQ</fullName>
    </submittedName>
</protein>
<proteinExistence type="predicted"/>
<dbReference type="PANTHER" id="PTHR34857">
    <property type="entry name" value="SLL0384 PROTEIN"/>
    <property type="match status" value="1"/>
</dbReference>
<feature type="transmembrane region" description="Helical" evidence="6">
    <location>
        <begin position="70"/>
        <end position="87"/>
    </location>
</feature>
<dbReference type="EMBL" id="QLYX01000016">
    <property type="protein sequence ID" value="RAY11807.1"/>
    <property type="molecule type" value="Genomic_DNA"/>
</dbReference>
<dbReference type="InterPro" id="IPR051611">
    <property type="entry name" value="ECF_transporter_component"/>
</dbReference>
<reference evidence="7 8" key="1">
    <citation type="submission" date="2018-06" db="EMBL/GenBank/DDBJ databases">
        <title>Actinomadura craniellae sp. nov. isolated from marine sponge Craniella sp.</title>
        <authorList>
            <person name="Li L."/>
            <person name="Xu Q.H."/>
            <person name="Lin H.W."/>
            <person name="Lu Y.H."/>
        </authorList>
    </citation>
    <scope>NUCLEOTIDE SEQUENCE [LARGE SCALE GENOMIC DNA]</scope>
    <source>
        <strain evidence="7 8">LHW63021</strain>
    </source>
</reference>
<dbReference type="GO" id="GO:0043190">
    <property type="term" value="C:ATP-binding cassette (ABC) transporter complex"/>
    <property type="evidence" value="ECO:0007669"/>
    <property type="project" value="InterPro"/>
</dbReference>
<accession>A0A365GYA5</accession>
<gene>
    <name evidence="7" type="primary">cbiQ</name>
    <name evidence="7" type="ORF">DPM19_27885</name>
</gene>
<keyword evidence="4 6" id="KW-1133">Transmembrane helix</keyword>
<dbReference type="GO" id="GO:0006824">
    <property type="term" value="P:cobalt ion transport"/>
    <property type="evidence" value="ECO:0007669"/>
    <property type="project" value="InterPro"/>
</dbReference>
<dbReference type="CDD" id="cd16914">
    <property type="entry name" value="EcfT"/>
    <property type="match status" value="1"/>
</dbReference>
<name>A0A365GYA5_9ACTN</name>
<evidence type="ECO:0000256" key="4">
    <source>
        <dbReference type="ARBA" id="ARBA00022989"/>
    </source>
</evidence>
<keyword evidence="8" id="KW-1185">Reference proteome</keyword>
<feature type="transmembrane region" description="Helical" evidence="6">
    <location>
        <begin position="107"/>
        <end position="128"/>
    </location>
</feature>
<feature type="transmembrane region" description="Helical" evidence="6">
    <location>
        <begin position="43"/>
        <end position="63"/>
    </location>
</feature>
<dbReference type="PANTHER" id="PTHR34857:SF2">
    <property type="entry name" value="SLL0384 PROTEIN"/>
    <property type="match status" value="1"/>
</dbReference>